<keyword evidence="11" id="KW-0325">Glycoprotein</keyword>
<accession>A0A183IFJ9</accession>
<dbReference type="PROSITE" id="PS50125">
    <property type="entry name" value="GUANYLATE_CYCLASE_2"/>
    <property type="match status" value="1"/>
</dbReference>
<dbReference type="EC" id="4.6.1.2" evidence="3"/>
<dbReference type="WBParaSite" id="SBAD_0000250601-mRNA-1">
    <property type="protein sequence ID" value="SBAD_0000250601-mRNA-1"/>
    <property type="gene ID" value="SBAD_0000250601"/>
</dbReference>
<dbReference type="AlphaFoldDB" id="A0A183IFJ9"/>
<dbReference type="GO" id="GO:0001653">
    <property type="term" value="F:peptide receptor activity"/>
    <property type="evidence" value="ECO:0007669"/>
    <property type="project" value="TreeGrafter"/>
</dbReference>
<evidence type="ECO:0000256" key="1">
    <source>
        <dbReference type="ARBA" id="ARBA00001436"/>
    </source>
</evidence>
<evidence type="ECO:0000256" key="12">
    <source>
        <dbReference type="ARBA" id="ARBA00023239"/>
    </source>
</evidence>
<dbReference type="InterPro" id="IPR029787">
    <property type="entry name" value="Nucleotide_cyclase"/>
</dbReference>
<evidence type="ECO:0000259" key="15">
    <source>
        <dbReference type="PROSITE" id="PS50011"/>
    </source>
</evidence>
<protein>
    <recommendedName>
        <fullName evidence="3">guanylate cyclase</fullName>
        <ecNumber evidence="3">4.6.1.2</ecNumber>
    </recommendedName>
</protein>
<keyword evidence="13" id="KW-0141">cGMP biosynthesis</keyword>
<dbReference type="Gene3D" id="3.30.70.1230">
    <property type="entry name" value="Nucleotide cyclase"/>
    <property type="match status" value="1"/>
</dbReference>
<reference evidence="17 18" key="2">
    <citation type="submission" date="2018-11" db="EMBL/GenBank/DDBJ databases">
        <authorList>
            <consortium name="Pathogen Informatics"/>
        </authorList>
    </citation>
    <scope>NUCLEOTIDE SEQUENCE [LARGE SCALE GENOMIC DNA]</scope>
</reference>
<evidence type="ECO:0000256" key="6">
    <source>
        <dbReference type="ARBA" id="ARBA00022741"/>
    </source>
</evidence>
<evidence type="ECO:0000313" key="19">
    <source>
        <dbReference type="WBParaSite" id="SBAD_0000250601-mRNA-1"/>
    </source>
</evidence>
<feature type="domain" description="Guanylate cyclase" evidence="16">
    <location>
        <begin position="593"/>
        <end position="645"/>
    </location>
</feature>
<dbReference type="GO" id="GO:0035556">
    <property type="term" value="P:intracellular signal transduction"/>
    <property type="evidence" value="ECO:0007669"/>
    <property type="project" value="InterPro"/>
</dbReference>
<evidence type="ECO:0000256" key="14">
    <source>
        <dbReference type="SAM" id="Phobius"/>
    </source>
</evidence>
<dbReference type="GO" id="GO:0005525">
    <property type="term" value="F:GTP binding"/>
    <property type="evidence" value="ECO:0007669"/>
    <property type="project" value="UniProtKB-KW"/>
</dbReference>
<dbReference type="GO" id="GO:0005886">
    <property type="term" value="C:plasma membrane"/>
    <property type="evidence" value="ECO:0007669"/>
    <property type="project" value="TreeGrafter"/>
</dbReference>
<dbReference type="SUPFAM" id="SSF55073">
    <property type="entry name" value="Nucleotide cyclase"/>
    <property type="match status" value="1"/>
</dbReference>
<evidence type="ECO:0000256" key="11">
    <source>
        <dbReference type="ARBA" id="ARBA00023180"/>
    </source>
</evidence>
<evidence type="ECO:0000259" key="16">
    <source>
        <dbReference type="PROSITE" id="PS50125"/>
    </source>
</evidence>
<evidence type="ECO:0000256" key="2">
    <source>
        <dbReference type="ARBA" id="ARBA00004479"/>
    </source>
</evidence>
<comment type="catalytic activity">
    <reaction evidence="1">
        <text>GTP = 3',5'-cyclic GMP + diphosphate</text>
        <dbReference type="Rhea" id="RHEA:13665"/>
        <dbReference type="ChEBI" id="CHEBI:33019"/>
        <dbReference type="ChEBI" id="CHEBI:37565"/>
        <dbReference type="ChEBI" id="CHEBI:57746"/>
        <dbReference type="EC" id="4.6.1.2"/>
    </reaction>
</comment>
<proteinExistence type="predicted"/>
<feature type="transmembrane region" description="Helical" evidence="14">
    <location>
        <begin position="209"/>
        <end position="231"/>
    </location>
</feature>
<gene>
    <name evidence="17" type="ORF">SBAD_LOCUS2393</name>
</gene>
<dbReference type="PANTHER" id="PTHR11920:SF494">
    <property type="entry name" value="ATRIAL NATRIURETIC PEPTIDE RECEPTOR 2"/>
    <property type="match status" value="1"/>
</dbReference>
<dbReference type="InterPro" id="IPR001054">
    <property type="entry name" value="A/G_cyclase"/>
</dbReference>
<evidence type="ECO:0000256" key="4">
    <source>
        <dbReference type="ARBA" id="ARBA00022692"/>
    </source>
</evidence>
<dbReference type="SUPFAM" id="SSF53822">
    <property type="entry name" value="Periplasmic binding protein-like I"/>
    <property type="match status" value="1"/>
</dbReference>
<evidence type="ECO:0000256" key="5">
    <source>
        <dbReference type="ARBA" id="ARBA00022729"/>
    </source>
</evidence>
<dbReference type="Proteomes" id="UP000270296">
    <property type="component" value="Unassembled WGS sequence"/>
</dbReference>
<evidence type="ECO:0000256" key="13">
    <source>
        <dbReference type="ARBA" id="ARBA00023293"/>
    </source>
</evidence>
<dbReference type="OrthoDB" id="1890790at2759"/>
<dbReference type="PROSITE" id="PS50011">
    <property type="entry name" value="PROTEIN_KINASE_DOM"/>
    <property type="match status" value="1"/>
</dbReference>
<keyword evidence="8" id="KW-0342">GTP-binding</keyword>
<dbReference type="GO" id="GO:0005524">
    <property type="term" value="F:ATP binding"/>
    <property type="evidence" value="ECO:0007669"/>
    <property type="project" value="InterPro"/>
</dbReference>
<dbReference type="Gene3D" id="1.10.510.10">
    <property type="entry name" value="Transferase(Phosphotransferase) domain 1"/>
    <property type="match status" value="1"/>
</dbReference>
<sequence>MEAASNLGMIASGKYVFFYLHITASFDSEFTWQTHNTSEQTRLNSLHAYSALKIVALRSPPPHMFKHFAENVRKLAEQEWNYSAIAGKPYTVWQLSHLPSSVILNLRMTVCVLDQQLRDGVLRCNPSVRDGGERNNGTGDECQKWDRSYEAHVESYFRRLIHEVAYSVGSKGKLFNIGKWHWIGGVPPPDEPICGYDNSLCPTKEMPPWMLALIFLSATSTIFGVMSFFIFRHFKMEAELNAMTWLICWSEICGEDKGVQHRKRRDSHFTWLRDQKLLRNASSQSLQSVGYAWRIILQAKDLQFDHITRFVGACIEYPHYCVVTEYCPKGSLQDILENSGIQLDKMMIFSLVHDIVKGMCFIHSSDIRVHGKLKSTNCLVDSRFVLKITDFGLVYLHALEDKVYNDDSDDCWKRKLWTAPELLREDSPPGTGTQKGDVYSFGIILHEMFFRRGVFFVDDDSISPKEIVELVMLRQQPSYRPMLLDCNISETALNLMIRCWSENPQDRPDFGTIRKNLRMLTKDYVSNNIVDNLLKRMEQYANNLESLVQERTADYLQEKQKAENLLYQLLPQSVALQLIQGEAVTAEAFDSVTIYFSDIVGFTAICSDSTPMQVVNLLNDLYTCFDSIIGNFDVYKVRVAETAYLNPPGKGQHCTTLHSQTA</sequence>
<dbReference type="InterPro" id="IPR028082">
    <property type="entry name" value="Peripla_BP_I"/>
</dbReference>
<dbReference type="FunFam" id="1.10.510.10:FF:000420">
    <property type="entry name" value="Guanylate cyclase"/>
    <property type="match status" value="1"/>
</dbReference>
<name>A0A183IFJ9_9BILA</name>
<reference evidence="19" key="1">
    <citation type="submission" date="2016-06" db="UniProtKB">
        <authorList>
            <consortium name="WormBaseParasite"/>
        </authorList>
    </citation>
    <scope>IDENTIFICATION</scope>
</reference>
<dbReference type="GO" id="GO:0004672">
    <property type="term" value="F:protein kinase activity"/>
    <property type="evidence" value="ECO:0007669"/>
    <property type="project" value="InterPro"/>
</dbReference>
<evidence type="ECO:0000256" key="7">
    <source>
        <dbReference type="ARBA" id="ARBA00022989"/>
    </source>
</evidence>
<dbReference type="Pfam" id="PF07714">
    <property type="entry name" value="PK_Tyr_Ser-Thr"/>
    <property type="match status" value="1"/>
</dbReference>
<evidence type="ECO:0000313" key="17">
    <source>
        <dbReference type="EMBL" id="VDO97489.1"/>
    </source>
</evidence>
<keyword evidence="5" id="KW-0732">Signal</keyword>
<dbReference type="Pfam" id="PF00211">
    <property type="entry name" value="Guanylate_cyc"/>
    <property type="match status" value="1"/>
</dbReference>
<organism evidence="19">
    <name type="scientific">Soboliphyme baturini</name>
    <dbReference type="NCBI Taxonomy" id="241478"/>
    <lineage>
        <taxon>Eukaryota</taxon>
        <taxon>Metazoa</taxon>
        <taxon>Ecdysozoa</taxon>
        <taxon>Nematoda</taxon>
        <taxon>Enoplea</taxon>
        <taxon>Dorylaimia</taxon>
        <taxon>Dioctophymatida</taxon>
        <taxon>Dioctophymatoidea</taxon>
        <taxon>Soboliphymatidae</taxon>
        <taxon>Soboliphyme</taxon>
    </lineage>
</organism>
<dbReference type="SUPFAM" id="SSF56112">
    <property type="entry name" value="Protein kinase-like (PK-like)"/>
    <property type="match status" value="1"/>
</dbReference>
<evidence type="ECO:0000256" key="8">
    <source>
        <dbReference type="ARBA" id="ARBA00023134"/>
    </source>
</evidence>
<keyword evidence="7 14" id="KW-1133">Transmembrane helix</keyword>
<dbReference type="GO" id="GO:0004016">
    <property type="term" value="F:adenylate cyclase activity"/>
    <property type="evidence" value="ECO:0007669"/>
    <property type="project" value="TreeGrafter"/>
</dbReference>
<dbReference type="InterPro" id="IPR050401">
    <property type="entry name" value="Cyclic_nucleotide_synthase"/>
</dbReference>
<keyword evidence="4 14" id="KW-0812">Transmembrane</keyword>
<dbReference type="GO" id="GO:0004383">
    <property type="term" value="F:guanylate cyclase activity"/>
    <property type="evidence" value="ECO:0007669"/>
    <property type="project" value="UniProtKB-EC"/>
</dbReference>
<dbReference type="SMART" id="SM00044">
    <property type="entry name" value="CYCc"/>
    <property type="match status" value="1"/>
</dbReference>
<dbReference type="InterPro" id="IPR000719">
    <property type="entry name" value="Prot_kinase_dom"/>
</dbReference>
<keyword evidence="12" id="KW-0456">Lyase</keyword>
<evidence type="ECO:0000256" key="3">
    <source>
        <dbReference type="ARBA" id="ARBA00012202"/>
    </source>
</evidence>
<dbReference type="PANTHER" id="PTHR11920">
    <property type="entry name" value="GUANYLYL CYCLASE"/>
    <property type="match status" value="1"/>
</dbReference>
<dbReference type="InterPro" id="IPR001245">
    <property type="entry name" value="Ser-Thr/Tyr_kinase_cat_dom"/>
</dbReference>
<evidence type="ECO:0000313" key="18">
    <source>
        <dbReference type="Proteomes" id="UP000270296"/>
    </source>
</evidence>
<dbReference type="GO" id="GO:0007168">
    <property type="term" value="P:receptor guanylyl cyclase signaling pathway"/>
    <property type="evidence" value="ECO:0007669"/>
    <property type="project" value="TreeGrafter"/>
</dbReference>
<feature type="domain" description="Protein kinase" evidence="15">
    <location>
        <begin position="217"/>
        <end position="525"/>
    </location>
</feature>
<evidence type="ECO:0000256" key="10">
    <source>
        <dbReference type="ARBA" id="ARBA00023170"/>
    </source>
</evidence>
<keyword evidence="9 14" id="KW-0472">Membrane</keyword>
<evidence type="ECO:0000256" key="9">
    <source>
        <dbReference type="ARBA" id="ARBA00023136"/>
    </source>
</evidence>
<keyword evidence="6" id="KW-0547">Nucleotide-binding</keyword>
<keyword evidence="10" id="KW-0675">Receptor</keyword>
<dbReference type="EMBL" id="UZAM01007206">
    <property type="protein sequence ID" value="VDO97489.1"/>
    <property type="molecule type" value="Genomic_DNA"/>
</dbReference>
<dbReference type="InterPro" id="IPR011009">
    <property type="entry name" value="Kinase-like_dom_sf"/>
</dbReference>
<comment type="subcellular location">
    <subcellularLocation>
        <location evidence="2">Membrane</location>
        <topology evidence="2">Single-pass type I membrane protein</topology>
    </subcellularLocation>
</comment>
<dbReference type="Gene3D" id="3.40.50.2300">
    <property type="match status" value="1"/>
</dbReference>
<keyword evidence="18" id="KW-1185">Reference proteome</keyword>